<protein>
    <recommendedName>
        <fullName evidence="3">DUF2283 domain-containing protein</fullName>
    </recommendedName>
</protein>
<accession>A0ABN0ZZV5</accession>
<comment type="caution">
    <text evidence="1">The sequence shown here is derived from an EMBL/GenBank/DDBJ whole genome shotgun (WGS) entry which is preliminary data.</text>
</comment>
<proteinExistence type="predicted"/>
<evidence type="ECO:0000313" key="1">
    <source>
        <dbReference type="EMBL" id="GAA0464105.1"/>
    </source>
</evidence>
<name>A0ABN0ZZV5_9ACTN</name>
<evidence type="ECO:0000313" key="2">
    <source>
        <dbReference type="Proteomes" id="UP001500909"/>
    </source>
</evidence>
<dbReference type="RefSeq" id="WP_346095428.1">
    <property type="nucleotide sequence ID" value="NZ_BAAABY010000023.1"/>
</dbReference>
<gene>
    <name evidence="1" type="ORF">GCM10010361_30040</name>
</gene>
<evidence type="ECO:0008006" key="3">
    <source>
        <dbReference type="Google" id="ProtNLM"/>
    </source>
</evidence>
<sequence>MPRYFVYDKENGRVVHVHETYDVTSGATRPCTREEVFAVVDEGLDKGKLDILQSEFEPEAGSGELRVDLTTQNVVAAGAPNE</sequence>
<organism evidence="1 2">
    <name type="scientific">Streptomyces olivaceiscleroticus</name>
    <dbReference type="NCBI Taxonomy" id="68245"/>
    <lineage>
        <taxon>Bacteria</taxon>
        <taxon>Bacillati</taxon>
        <taxon>Actinomycetota</taxon>
        <taxon>Actinomycetes</taxon>
        <taxon>Kitasatosporales</taxon>
        <taxon>Streptomycetaceae</taxon>
        <taxon>Streptomyces</taxon>
    </lineage>
</organism>
<dbReference type="Proteomes" id="UP001500909">
    <property type="component" value="Unassembled WGS sequence"/>
</dbReference>
<reference evidence="1 2" key="1">
    <citation type="journal article" date="2019" name="Int. J. Syst. Evol. Microbiol.">
        <title>The Global Catalogue of Microorganisms (GCM) 10K type strain sequencing project: providing services to taxonomists for standard genome sequencing and annotation.</title>
        <authorList>
            <consortium name="The Broad Institute Genomics Platform"/>
            <consortium name="The Broad Institute Genome Sequencing Center for Infectious Disease"/>
            <person name="Wu L."/>
            <person name="Ma J."/>
        </authorList>
    </citation>
    <scope>NUCLEOTIDE SEQUENCE [LARGE SCALE GENOMIC DNA]</scope>
    <source>
        <strain evidence="1 2">JCM 4805</strain>
    </source>
</reference>
<keyword evidence="2" id="KW-1185">Reference proteome</keyword>
<dbReference type="EMBL" id="BAAABY010000023">
    <property type="protein sequence ID" value="GAA0464105.1"/>
    <property type="molecule type" value="Genomic_DNA"/>
</dbReference>